<keyword evidence="7" id="KW-0548">Nucleotidyltransferase</keyword>
<comment type="subcellular location">
    <subcellularLocation>
        <location evidence="1">Secreted</location>
    </subcellularLocation>
</comment>
<dbReference type="SUPFAM" id="SSF56399">
    <property type="entry name" value="ADP-ribosylation"/>
    <property type="match status" value="1"/>
</dbReference>
<feature type="signal peptide" evidence="10">
    <location>
        <begin position="1"/>
        <end position="17"/>
    </location>
</feature>
<dbReference type="PANTHER" id="PTHR10339:SF25">
    <property type="entry name" value="SECRETED EXOENZYME S"/>
    <property type="match status" value="1"/>
</dbReference>
<sequence length="230" mass="25946">MLRTIVLLALLLTASFAVCCVSEMKKIKSYKTEMDMPEYRGCMNDVNPAVQRKIDNAVAAHQGLTKKQACAVFAYTGSDYGIVNCYYRTKGLPKSKTVFPKWLEQFTKLLTQGLSKFPVHQGKVYRYAHPVSLKKGDRLKNLSYLSTSVSDHQINEKKTGNHKNLLLTIEVEHENEITAVSKFANEKEILIKPYECFKVVSVGAKVRGKNWTEASLERDECDGTEKTNAL</sequence>
<dbReference type="Proteomes" id="UP001431209">
    <property type="component" value="Unassembled WGS sequence"/>
</dbReference>
<comment type="catalytic activity">
    <reaction evidence="9 10">
        <text>L-arginyl-[protein] + NAD(+) = N(omega)-(ADP-D-ribosyl)-L-arginyl-[protein] + nicotinamide + H(+)</text>
        <dbReference type="Rhea" id="RHEA:19149"/>
        <dbReference type="Rhea" id="RHEA-COMP:10532"/>
        <dbReference type="Rhea" id="RHEA-COMP:15087"/>
        <dbReference type="ChEBI" id="CHEBI:15378"/>
        <dbReference type="ChEBI" id="CHEBI:17154"/>
        <dbReference type="ChEBI" id="CHEBI:29965"/>
        <dbReference type="ChEBI" id="CHEBI:57540"/>
        <dbReference type="ChEBI" id="CHEBI:142554"/>
        <dbReference type="EC" id="2.4.2.31"/>
    </reaction>
</comment>
<protein>
    <recommendedName>
        <fullName evidence="10">NAD(P)(+)--arginine ADP-ribosyltransferase</fullName>
        <ecNumber evidence="10">2.4.2.31</ecNumber>
    </recommendedName>
    <alternativeName>
        <fullName evidence="10">Mono(ADP-ribosyl)transferase</fullName>
    </alternativeName>
</protein>
<dbReference type="GO" id="GO:0003950">
    <property type="term" value="F:NAD+ poly-ADP-ribosyltransferase activity"/>
    <property type="evidence" value="ECO:0007669"/>
    <property type="project" value="TreeGrafter"/>
</dbReference>
<name>A0AAW2ZF38_9EUKA</name>
<keyword evidence="12" id="KW-1185">Reference proteome</keyword>
<organism evidence="11 12">
    <name type="scientific">Acrasis kona</name>
    <dbReference type="NCBI Taxonomy" id="1008807"/>
    <lineage>
        <taxon>Eukaryota</taxon>
        <taxon>Discoba</taxon>
        <taxon>Heterolobosea</taxon>
        <taxon>Tetramitia</taxon>
        <taxon>Eutetramitia</taxon>
        <taxon>Acrasidae</taxon>
        <taxon>Acrasis</taxon>
    </lineage>
</organism>
<dbReference type="EMBL" id="JAOPGA020001439">
    <property type="protein sequence ID" value="KAL0488448.1"/>
    <property type="molecule type" value="Genomic_DNA"/>
</dbReference>
<comment type="caution">
    <text evidence="11">The sequence shown here is derived from an EMBL/GenBank/DDBJ whole genome shotgun (WGS) entry which is preliminary data.</text>
</comment>
<keyword evidence="4" id="KW-0800">Toxin</keyword>
<evidence type="ECO:0000256" key="6">
    <source>
        <dbReference type="ARBA" id="ARBA00022679"/>
    </source>
</evidence>
<evidence type="ECO:0000256" key="1">
    <source>
        <dbReference type="ARBA" id="ARBA00004613"/>
    </source>
</evidence>
<reference evidence="11 12" key="1">
    <citation type="submission" date="2024-03" db="EMBL/GenBank/DDBJ databases">
        <title>The Acrasis kona genome and developmental transcriptomes reveal deep origins of eukaryotic multicellular pathways.</title>
        <authorList>
            <person name="Sheikh S."/>
            <person name="Fu C.-J."/>
            <person name="Brown M.W."/>
            <person name="Baldauf S.L."/>
        </authorList>
    </citation>
    <scope>NUCLEOTIDE SEQUENCE [LARGE SCALE GENOMIC DNA]</scope>
    <source>
        <strain evidence="11 12">ATCC MYA-3509</strain>
    </source>
</reference>
<keyword evidence="10" id="KW-0521">NADP</keyword>
<keyword evidence="10" id="KW-0520">NAD</keyword>
<evidence type="ECO:0000256" key="3">
    <source>
        <dbReference type="ARBA" id="ARBA00022525"/>
    </source>
</evidence>
<dbReference type="Pfam" id="PF01129">
    <property type="entry name" value="ART"/>
    <property type="match status" value="1"/>
</dbReference>
<dbReference type="Gene3D" id="3.90.176.10">
    <property type="entry name" value="Toxin ADP-ribosyltransferase, Chain A, domain 1"/>
    <property type="match status" value="1"/>
</dbReference>
<keyword evidence="10" id="KW-0732">Signal</keyword>
<evidence type="ECO:0000256" key="9">
    <source>
        <dbReference type="ARBA" id="ARBA00047597"/>
    </source>
</evidence>
<dbReference type="EC" id="2.4.2.31" evidence="10"/>
<keyword evidence="3" id="KW-0964">Secreted</keyword>
<dbReference type="InterPro" id="IPR000768">
    <property type="entry name" value="ART"/>
</dbReference>
<dbReference type="GO" id="GO:0005576">
    <property type="term" value="C:extracellular region"/>
    <property type="evidence" value="ECO:0007669"/>
    <property type="project" value="UniProtKB-SubCell"/>
</dbReference>
<accession>A0AAW2ZF38</accession>
<keyword evidence="5 10" id="KW-0328">Glycosyltransferase</keyword>
<dbReference type="PROSITE" id="PS51996">
    <property type="entry name" value="TR_MART"/>
    <property type="match status" value="1"/>
</dbReference>
<evidence type="ECO:0000256" key="4">
    <source>
        <dbReference type="ARBA" id="ARBA00022656"/>
    </source>
</evidence>
<keyword evidence="6 10" id="KW-0808">Transferase</keyword>
<evidence type="ECO:0000256" key="5">
    <source>
        <dbReference type="ARBA" id="ARBA00022676"/>
    </source>
</evidence>
<keyword evidence="8" id="KW-0843">Virulence</keyword>
<evidence type="ECO:0000256" key="7">
    <source>
        <dbReference type="ARBA" id="ARBA00022695"/>
    </source>
</evidence>
<dbReference type="AlphaFoldDB" id="A0AAW2ZF38"/>
<evidence type="ECO:0000256" key="10">
    <source>
        <dbReference type="RuleBase" id="RU361228"/>
    </source>
</evidence>
<proteinExistence type="inferred from homology"/>
<feature type="chain" id="PRO_5043095794" description="NAD(P)(+)--arginine ADP-ribosyltransferase" evidence="10">
    <location>
        <begin position="18"/>
        <end position="230"/>
    </location>
</feature>
<dbReference type="GO" id="GO:0016779">
    <property type="term" value="F:nucleotidyltransferase activity"/>
    <property type="evidence" value="ECO:0007669"/>
    <property type="project" value="UniProtKB-KW"/>
</dbReference>
<dbReference type="GO" id="GO:0090729">
    <property type="term" value="F:toxin activity"/>
    <property type="evidence" value="ECO:0007669"/>
    <property type="project" value="UniProtKB-KW"/>
</dbReference>
<gene>
    <name evidence="11" type="ORF">AKO1_015628</name>
</gene>
<evidence type="ECO:0000313" key="12">
    <source>
        <dbReference type="Proteomes" id="UP001431209"/>
    </source>
</evidence>
<evidence type="ECO:0000256" key="2">
    <source>
        <dbReference type="ARBA" id="ARBA00009558"/>
    </source>
</evidence>
<comment type="similarity">
    <text evidence="2 10">Belongs to the Arg-specific ADP-ribosyltransferase family.</text>
</comment>
<dbReference type="PANTHER" id="PTHR10339">
    <property type="entry name" value="ADP-RIBOSYLTRANSFERASE"/>
    <property type="match status" value="1"/>
</dbReference>
<dbReference type="InterPro" id="IPR050999">
    <property type="entry name" value="ADP-ribosyltransferase_ARG"/>
</dbReference>
<dbReference type="GO" id="GO:0106274">
    <property type="term" value="F:NAD+-protein-arginine ADP-ribosyltransferase activity"/>
    <property type="evidence" value="ECO:0007669"/>
    <property type="project" value="UniProtKB-EC"/>
</dbReference>
<evidence type="ECO:0000313" key="11">
    <source>
        <dbReference type="EMBL" id="KAL0488448.1"/>
    </source>
</evidence>
<evidence type="ECO:0000256" key="8">
    <source>
        <dbReference type="ARBA" id="ARBA00023026"/>
    </source>
</evidence>